<proteinExistence type="predicted"/>
<evidence type="ECO:0000259" key="1">
    <source>
        <dbReference type="Pfam" id="PF03358"/>
    </source>
</evidence>
<dbReference type="EMBL" id="SJKC01000001">
    <property type="protein sequence ID" value="TCC40650.1"/>
    <property type="molecule type" value="Genomic_DNA"/>
</dbReference>
<dbReference type="RefSeq" id="WP_131469144.1">
    <property type="nucleotide sequence ID" value="NZ_SJJY01000016.1"/>
</dbReference>
<evidence type="ECO:0000313" key="2">
    <source>
        <dbReference type="EMBL" id="TCC15736.1"/>
    </source>
</evidence>
<name>A0A4R0J533_9ACTN</name>
<dbReference type="PANTHER" id="PTHR30543:SF21">
    <property type="entry name" value="NAD(P)H-DEPENDENT FMN REDUCTASE LOT6"/>
    <property type="match status" value="1"/>
</dbReference>
<organism evidence="3 5">
    <name type="scientific">Kribbella speibonae</name>
    <dbReference type="NCBI Taxonomy" id="1572660"/>
    <lineage>
        <taxon>Bacteria</taxon>
        <taxon>Bacillati</taxon>
        <taxon>Actinomycetota</taxon>
        <taxon>Actinomycetes</taxon>
        <taxon>Propionibacteriales</taxon>
        <taxon>Kribbellaceae</taxon>
        <taxon>Kribbella</taxon>
    </lineage>
</organism>
<dbReference type="GO" id="GO:0010181">
    <property type="term" value="F:FMN binding"/>
    <property type="evidence" value="ECO:0007669"/>
    <property type="project" value="TreeGrafter"/>
</dbReference>
<dbReference type="GO" id="GO:0005829">
    <property type="term" value="C:cytosol"/>
    <property type="evidence" value="ECO:0007669"/>
    <property type="project" value="TreeGrafter"/>
</dbReference>
<dbReference type="GO" id="GO:0016491">
    <property type="term" value="F:oxidoreductase activity"/>
    <property type="evidence" value="ECO:0007669"/>
    <property type="project" value="InterPro"/>
</dbReference>
<dbReference type="Gene3D" id="3.40.50.360">
    <property type="match status" value="1"/>
</dbReference>
<evidence type="ECO:0000313" key="4">
    <source>
        <dbReference type="Proteomes" id="UP000292385"/>
    </source>
</evidence>
<comment type="caution">
    <text evidence="3">The sequence shown here is derived from an EMBL/GenBank/DDBJ whole genome shotgun (WGS) entry which is preliminary data.</text>
</comment>
<dbReference type="InterPro" id="IPR050712">
    <property type="entry name" value="NAD(P)H-dep_reductase"/>
</dbReference>
<protein>
    <submittedName>
        <fullName evidence="3">NADPH-dependent oxidoreductase</fullName>
    </submittedName>
</protein>
<dbReference type="Pfam" id="PF03358">
    <property type="entry name" value="FMN_red"/>
    <property type="match status" value="1"/>
</dbReference>
<dbReference type="InterPro" id="IPR029039">
    <property type="entry name" value="Flavoprotein-like_sf"/>
</dbReference>
<dbReference type="Proteomes" id="UP000294225">
    <property type="component" value="Unassembled WGS sequence"/>
</dbReference>
<dbReference type="Proteomes" id="UP000292385">
    <property type="component" value="Unassembled WGS sequence"/>
</dbReference>
<dbReference type="AlphaFoldDB" id="A0A4R0J533"/>
<dbReference type="PANTHER" id="PTHR30543">
    <property type="entry name" value="CHROMATE REDUCTASE"/>
    <property type="match status" value="1"/>
</dbReference>
<accession>A0A4R0J533</accession>
<sequence>MTVHPLRLVVLTRNLDAGRFGTAVTRWFAREVERADEFKLDLIDLSAVPLAGLPRRIEDADAVMIVTAEYNHAYPGDVKTAIDAVRRPWYAKPIGFVVYGGRSGGLRAAEQLRLVFGELHAVTIRDSLGFREEDFTADGEPADPTTSAAAAALLRQLAWWARSLRDARAETPYPE</sequence>
<dbReference type="EMBL" id="SJJY01000016">
    <property type="protein sequence ID" value="TCC15736.1"/>
    <property type="molecule type" value="Genomic_DNA"/>
</dbReference>
<keyword evidence="4" id="KW-1185">Reference proteome</keyword>
<reference evidence="4 5" key="1">
    <citation type="submission" date="2019-02" db="EMBL/GenBank/DDBJ databases">
        <title>Kribbella capetownensis sp. nov. and Kribbella speibonae sp. nov., isolated from soil.</title>
        <authorList>
            <person name="Curtis S.M."/>
            <person name="Norton I."/>
            <person name="Everest G.J."/>
            <person name="Meyers P.R."/>
        </authorList>
    </citation>
    <scope>NUCLEOTIDE SEQUENCE [LARGE SCALE GENOMIC DNA]</scope>
    <source>
        <strain evidence="2 4">SK5</strain>
        <strain evidence="3 5">YM55</strain>
    </source>
</reference>
<dbReference type="InterPro" id="IPR005025">
    <property type="entry name" value="FMN_Rdtase-like_dom"/>
</dbReference>
<gene>
    <name evidence="2" type="ORF">E0H58_41835</name>
    <name evidence="3" type="ORF">E0H92_02845</name>
</gene>
<feature type="domain" description="NADPH-dependent FMN reductase-like" evidence="1">
    <location>
        <begin position="7"/>
        <end position="128"/>
    </location>
</feature>
<evidence type="ECO:0000313" key="5">
    <source>
        <dbReference type="Proteomes" id="UP000294225"/>
    </source>
</evidence>
<dbReference type="SUPFAM" id="SSF52218">
    <property type="entry name" value="Flavoproteins"/>
    <property type="match status" value="1"/>
</dbReference>
<evidence type="ECO:0000313" key="3">
    <source>
        <dbReference type="EMBL" id="TCC40650.1"/>
    </source>
</evidence>